<dbReference type="Proteomes" id="UP000586252">
    <property type="component" value="Unassembled WGS sequence"/>
</dbReference>
<dbReference type="GO" id="GO:0005737">
    <property type="term" value="C:cytoplasm"/>
    <property type="evidence" value="ECO:0007669"/>
    <property type="project" value="TreeGrafter"/>
</dbReference>
<evidence type="ECO:0000256" key="3">
    <source>
        <dbReference type="ARBA" id="ARBA00022630"/>
    </source>
</evidence>
<feature type="domain" description="Acyl-CoA dehydrogenase/oxidase C-terminal" evidence="7">
    <location>
        <begin position="225"/>
        <end position="370"/>
    </location>
</feature>
<dbReference type="GO" id="GO:0050660">
    <property type="term" value="F:flavin adenine dinucleotide binding"/>
    <property type="evidence" value="ECO:0007669"/>
    <property type="project" value="InterPro"/>
</dbReference>
<dbReference type="Gene3D" id="2.40.110.10">
    <property type="entry name" value="Butyryl-CoA Dehydrogenase, subunit A, domain 2"/>
    <property type="match status" value="1"/>
</dbReference>
<evidence type="ECO:0000256" key="4">
    <source>
        <dbReference type="ARBA" id="ARBA00022827"/>
    </source>
</evidence>
<evidence type="ECO:0000313" key="10">
    <source>
        <dbReference type="EMBL" id="NNA81543.1"/>
    </source>
</evidence>
<evidence type="ECO:0000313" key="11">
    <source>
        <dbReference type="Proteomes" id="UP000586252"/>
    </source>
</evidence>
<dbReference type="Pfam" id="PF02770">
    <property type="entry name" value="Acyl-CoA_dh_M"/>
    <property type="match status" value="1"/>
</dbReference>
<dbReference type="InterPro" id="IPR009100">
    <property type="entry name" value="AcylCoA_DH/oxidase_NM_dom_sf"/>
</dbReference>
<comment type="cofactor">
    <cofactor evidence="1 6">
        <name>FAD</name>
        <dbReference type="ChEBI" id="CHEBI:57692"/>
    </cofactor>
</comment>
<proteinExistence type="inferred from homology"/>
<dbReference type="Pfam" id="PF00441">
    <property type="entry name" value="Acyl-CoA_dh_1"/>
    <property type="match status" value="1"/>
</dbReference>
<dbReference type="InterPro" id="IPR046373">
    <property type="entry name" value="Acyl-CoA_Oxase/DH_mid-dom_sf"/>
</dbReference>
<comment type="caution">
    <text evidence="10">The sequence shown here is derived from an EMBL/GenBank/DDBJ whole genome shotgun (WGS) entry which is preliminary data.</text>
</comment>
<keyword evidence="5 6" id="KW-0560">Oxidoreductase</keyword>
<feature type="domain" description="Acyl-CoA dehydrogenase/oxidase N-terminal" evidence="9">
    <location>
        <begin position="7"/>
        <end position="113"/>
    </location>
</feature>
<dbReference type="InterPro" id="IPR036250">
    <property type="entry name" value="AcylCo_DH-like_C"/>
</dbReference>
<evidence type="ECO:0000256" key="6">
    <source>
        <dbReference type="RuleBase" id="RU362125"/>
    </source>
</evidence>
<evidence type="ECO:0000259" key="9">
    <source>
        <dbReference type="Pfam" id="PF02771"/>
    </source>
</evidence>
<dbReference type="GO" id="GO:0070991">
    <property type="term" value="F:medium-chain fatty acyl-CoA dehydrogenase activity"/>
    <property type="evidence" value="ECO:0007669"/>
    <property type="project" value="TreeGrafter"/>
</dbReference>
<dbReference type="RefSeq" id="WP_057711096.1">
    <property type="nucleotide sequence ID" value="NZ_JAAQYI010000012.1"/>
</dbReference>
<dbReference type="GO" id="GO:0051793">
    <property type="term" value="P:medium-chain fatty acid catabolic process"/>
    <property type="evidence" value="ECO:0007669"/>
    <property type="project" value="TreeGrafter"/>
</dbReference>
<keyword evidence="3 6" id="KW-0285">Flavoprotein</keyword>
<dbReference type="InterPro" id="IPR009075">
    <property type="entry name" value="AcylCo_DH/oxidase_C"/>
</dbReference>
<dbReference type="GeneID" id="45734890"/>
<sequence length="376" mass="40569">MPNPYLSDSHREFALQVRQILQSQLLPIADAAEGRGHLCEHAWQTLAEHGLLGLPQRGEGFLESAVFLEELGALGYAGIRASVGVHAYMASAYLELFGSEEQIQRYLPGIRQGRIITALAISEEHAGSDLSQMQCRALPSANGFIVEGSKRYIANGSRASLIVTLVRSGEGQHALGSSSLLLIDGDSPGLVRTPRPMLGWCSADVCDLDFTHLVVPACNVLGKSGKGLLYLMQGLDFERLVAGLLALGGAHHSIRVLDGCVRRHQLQGSPLSDKQSVRHRLADLVGEQQILRHYAYQVAWQHSKGQLDTRSACILKLRATELALSAAQACAQLHGAQGYQLNSEVARVYRDAMAGTIAAGASELMRDMIFDSTPAS</sequence>
<evidence type="ECO:0000259" key="7">
    <source>
        <dbReference type="Pfam" id="PF00441"/>
    </source>
</evidence>
<evidence type="ECO:0000256" key="5">
    <source>
        <dbReference type="ARBA" id="ARBA00023002"/>
    </source>
</evidence>
<dbReference type="SUPFAM" id="SSF47203">
    <property type="entry name" value="Acyl-CoA dehydrogenase C-terminal domain-like"/>
    <property type="match status" value="1"/>
</dbReference>
<dbReference type="PANTHER" id="PTHR48083">
    <property type="entry name" value="MEDIUM-CHAIN SPECIFIC ACYL-COA DEHYDROGENASE, MITOCHONDRIAL-RELATED"/>
    <property type="match status" value="1"/>
</dbReference>
<name>A0A7Y1QIR8_9PSED</name>
<dbReference type="InterPro" id="IPR006091">
    <property type="entry name" value="Acyl-CoA_Oxase/DH_mid-dom"/>
</dbReference>
<organism evidence="10 11">
    <name type="scientific">Pseudomonas lactis</name>
    <dbReference type="NCBI Taxonomy" id="1615674"/>
    <lineage>
        <taxon>Bacteria</taxon>
        <taxon>Pseudomonadati</taxon>
        <taxon>Pseudomonadota</taxon>
        <taxon>Gammaproteobacteria</taxon>
        <taxon>Pseudomonadales</taxon>
        <taxon>Pseudomonadaceae</taxon>
        <taxon>Pseudomonas</taxon>
    </lineage>
</organism>
<keyword evidence="4 6" id="KW-0274">FAD</keyword>
<dbReference type="InterPro" id="IPR037069">
    <property type="entry name" value="AcylCoA_DH/ox_N_sf"/>
</dbReference>
<dbReference type="Gene3D" id="1.10.540.10">
    <property type="entry name" value="Acyl-CoA dehydrogenase/oxidase, N-terminal domain"/>
    <property type="match status" value="1"/>
</dbReference>
<dbReference type="Gene3D" id="1.20.140.10">
    <property type="entry name" value="Butyryl-CoA Dehydrogenase, subunit A, domain 3"/>
    <property type="match status" value="1"/>
</dbReference>
<dbReference type="PANTHER" id="PTHR48083:SF2">
    <property type="entry name" value="MEDIUM-CHAIN SPECIFIC ACYL-COA DEHYDROGENASE, MITOCHONDRIAL"/>
    <property type="match status" value="1"/>
</dbReference>
<dbReference type="InterPro" id="IPR013786">
    <property type="entry name" value="AcylCoA_DH/ox_N"/>
</dbReference>
<protein>
    <submittedName>
        <fullName evidence="10">Acyl-CoA dehydrogenase</fullName>
    </submittedName>
</protein>
<evidence type="ECO:0000259" key="8">
    <source>
        <dbReference type="Pfam" id="PF02770"/>
    </source>
</evidence>
<dbReference type="EMBL" id="JAAQYI010000012">
    <property type="protein sequence ID" value="NNA81543.1"/>
    <property type="molecule type" value="Genomic_DNA"/>
</dbReference>
<comment type="similarity">
    <text evidence="2 6">Belongs to the acyl-CoA dehydrogenase family.</text>
</comment>
<dbReference type="Pfam" id="PF02771">
    <property type="entry name" value="Acyl-CoA_dh_N"/>
    <property type="match status" value="1"/>
</dbReference>
<evidence type="ECO:0000256" key="1">
    <source>
        <dbReference type="ARBA" id="ARBA00001974"/>
    </source>
</evidence>
<evidence type="ECO:0000256" key="2">
    <source>
        <dbReference type="ARBA" id="ARBA00009347"/>
    </source>
</evidence>
<reference evidence="10 11" key="1">
    <citation type="journal article" date="2020" name="Front. Microbiol.">
        <title>Genetic Organization of the aprX-lipA2 Operon Affects the Proteolytic Potential of Pseudomonas Species in Milk.</title>
        <authorList>
            <person name="Maier C."/>
            <person name="Huptas C."/>
            <person name="von Neubeck M."/>
            <person name="Scherer S."/>
            <person name="Wenning M."/>
            <person name="Lucking G."/>
        </authorList>
    </citation>
    <scope>NUCLEOTIDE SEQUENCE [LARGE SCALE GENOMIC DNA]</scope>
    <source>
        <strain evidence="10 11">WS 5404</strain>
    </source>
</reference>
<feature type="domain" description="Acyl-CoA oxidase/dehydrogenase middle" evidence="8">
    <location>
        <begin position="118"/>
        <end position="211"/>
    </location>
</feature>
<dbReference type="AlphaFoldDB" id="A0A7Y1QIR8"/>
<accession>A0A7Y1QIR8</accession>
<gene>
    <name evidence="10" type="ORF">HBO30_22765</name>
</gene>
<dbReference type="SUPFAM" id="SSF56645">
    <property type="entry name" value="Acyl-CoA dehydrogenase NM domain-like"/>
    <property type="match status" value="1"/>
</dbReference>
<dbReference type="InterPro" id="IPR050741">
    <property type="entry name" value="Acyl-CoA_dehydrogenase"/>
</dbReference>